<comment type="catalytic activity">
    <reaction evidence="9">
        <text>tRNA(Ile) + L-isoleucine + ATP = L-isoleucyl-tRNA(Ile) + AMP + diphosphate</text>
        <dbReference type="Rhea" id="RHEA:11060"/>
        <dbReference type="Rhea" id="RHEA-COMP:9666"/>
        <dbReference type="Rhea" id="RHEA-COMP:9695"/>
        <dbReference type="ChEBI" id="CHEBI:30616"/>
        <dbReference type="ChEBI" id="CHEBI:33019"/>
        <dbReference type="ChEBI" id="CHEBI:58045"/>
        <dbReference type="ChEBI" id="CHEBI:78442"/>
        <dbReference type="ChEBI" id="CHEBI:78528"/>
        <dbReference type="ChEBI" id="CHEBI:456215"/>
        <dbReference type="EC" id="6.1.1.5"/>
    </reaction>
</comment>
<name>A0A091MID7_9PASS</name>
<gene>
    <name evidence="13" type="ORF">N310_10199</name>
</gene>
<dbReference type="CDD" id="cd00818">
    <property type="entry name" value="IleRS_core"/>
    <property type="match status" value="1"/>
</dbReference>
<reference evidence="13 14" key="1">
    <citation type="submission" date="2014-04" db="EMBL/GenBank/DDBJ databases">
        <title>Genome evolution of avian class.</title>
        <authorList>
            <person name="Zhang G."/>
            <person name="Li C."/>
        </authorList>
    </citation>
    <scope>NUCLEOTIDE SEQUENCE [LARGE SCALE GENOMIC DNA]</scope>
    <source>
        <strain evidence="13">BGI_N310</strain>
    </source>
</reference>
<evidence type="ECO:0000259" key="11">
    <source>
        <dbReference type="Pfam" id="PF08264"/>
    </source>
</evidence>
<keyword evidence="4" id="KW-0547">Nucleotide-binding</keyword>
<dbReference type="Pfam" id="PF23567">
    <property type="entry name" value="Ubiquitin_IARS1"/>
    <property type="match status" value="2"/>
</dbReference>
<dbReference type="SUPFAM" id="SSF47323">
    <property type="entry name" value="Anticodon-binding domain of a subclass of class I aminoacyl-tRNA synthetases"/>
    <property type="match status" value="1"/>
</dbReference>
<dbReference type="AlphaFoldDB" id="A0A091MID7"/>
<accession>A0A091MID7</accession>
<dbReference type="EC" id="6.1.1.5" evidence="2"/>
<evidence type="ECO:0000259" key="10">
    <source>
        <dbReference type="Pfam" id="PF00133"/>
    </source>
</evidence>
<evidence type="ECO:0000313" key="14">
    <source>
        <dbReference type="Proteomes" id="UP000053537"/>
    </source>
</evidence>
<keyword evidence="3 13" id="KW-0436">Ligase</keyword>
<evidence type="ECO:0000256" key="6">
    <source>
        <dbReference type="ARBA" id="ARBA00022917"/>
    </source>
</evidence>
<feature type="domain" description="Isoleucine--tRNA ligase cytoplasmic ubiquitin-like" evidence="12">
    <location>
        <begin position="647"/>
        <end position="729"/>
    </location>
</feature>
<sequence length="832" mass="94645">CFWHRVPDFVREKRFGNWLKDARDWAISRNRYWGTPIPLWVSDDLEEVVCVGSMAELEELSGVKVTDLHRESIDHLTIPSRCGKGCLRRIPEVFDCWFESGSMPYAQVHYPFENKKELEDAFPADFIAEGIDQTRGWFYTLLVLSTALFGRPPFKNVIVNGLVLASDGQKMSKRKKNYPDPMNIVNSYGADALRLYLINSPVVRAENLRFKEEGVRDILKDVFLPWYNAYRFLVQNVQILQHKDEGREFLYNENTVKESNNIMDKWILSFTQSLIQFFKAEMAAYRLYTVVPRLVKFVDILTNWYVRMNRRRLKGENGTEDCIMALETLFSVLFSMCRLMAPYTPFITELMYQNLKTLIDPASVQEKNTESIHYLMLPQVREDLIDKKIESAVSCLQSVIELGRVIRDRKTIPVKYPLKEVVVIHQDPEALENIRSLEKYVLEELNVRQVTLSADKEKYGVRLRAEPDHMVLGKRLKGAFKPVMAAIKELKSEQLEKFQETGTIVVEGHELHAEDLRLMYQIAEGSAQFEAHSDAQVLVLLDVTPDQSMVDEGVAREVINRIQKLRKKRNLVPTDEITVYYRAQPEGDYLDTVIKQHADFIFATVKADLKPYPVPTSKEVLIQETTQLKGSELEITLVRGGLCQSVGPACAYVNLKVCVNGAEQDGVLLLENPKGDNTLNFTGLVDAVSCIFGLKNSKLTVFNGNTELLNKTDLLSLSGKTLQVTAGSAPALISAADALLCQYINLQLMNAKPQECQKGTVGTLLMENPVGQNGLTYKGLLHETAKVFGLRSRRLKLFLDEALTHEITKDVSMKNLNMKTLYVRVIPTTAEC</sequence>
<feature type="non-terminal residue" evidence="13">
    <location>
        <position position="832"/>
    </location>
</feature>
<dbReference type="FunFam" id="1.10.730.10:FF:000004">
    <property type="entry name" value="Isoleucyl-tRNA synthetase, cytoplasmic"/>
    <property type="match status" value="1"/>
</dbReference>
<comment type="similarity">
    <text evidence="1">Belongs to the class-I aminoacyl-tRNA synthetase family.</text>
</comment>
<feature type="domain" description="Aminoacyl-tRNA synthetase class Ia" evidence="10">
    <location>
        <begin position="6"/>
        <end position="208"/>
    </location>
</feature>
<dbReference type="InterPro" id="IPR002300">
    <property type="entry name" value="aa-tRNA-synth_Ia"/>
</dbReference>
<evidence type="ECO:0000256" key="7">
    <source>
        <dbReference type="ARBA" id="ARBA00023146"/>
    </source>
</evidence>
<dbReference type="InterPro" id="IPR013155">
    <property type="entry name" value="M/V/L/I-tRNA-synth_anticd-bd"/>
</dbReference>
<evidence type="ECO:0000256" key="8">
    <source>
        <dbReference type="ARBA" id="ARBA00032665"/>
    </source>
</evidence>
<dbReference type="PANTHER" id="PTHR42780:SF1">
    <property type="entry name" value="ISOLEUCINE--TRNA LIGASE, CYTOPLASMIC"/>
    <property type="match status" value="1"/>
</dbReference>
<protein>
    <recommendedName>
        <fullName evidence="2">isoleucine--tRNA ligase</fullName>
        <ecNumber evidence="2">6.1.1.5</ecNumber>
    </recommendedName>
    <alternativeName>
        <fullName evidence="8">Isoleucyl-tRNA synthetase</fullName>
    </alternativeName>
</protein>
<keyword evidence="7" id="KW-0030">Aminoacyl-tRNA synthetase</keyword>
<feature type="domain" description="Isoleucine--tRNA ligase cytoplasmic ubiquitin-like" evidence="12">
    <location>
        <begin position="739"/>
        <end position="829"/>
    </location>
</feature>
<dbReference type="SUPFAM" id="SSF52374">
    <property type="entry name" value="Nucleotidylyl transferase"/>
    <property type="match status" value="1"/>
</dbReference>
<dbReference type="InterPro" id="IPR009080">
    <property type="entry name" value="tRNAsynth_Ia_anticodon-bd"/>
</dbReference>
<feature type="domain" description="Methionyl/Valyl/Leucyl/Isoleucyl-tRNA synthetase anticodon-binding" evidence="11">
    <location>
        <begin position="264"/>
        <end position="420"/>
    </location>
</feature>
<dbReference type="Pfam" id="PF00133">
    <property type="entry name" value="tRNA-synt_1"/>
    <property type="match status" value="1"/>
</dbReference>
<dbReference type="PANTHER" id="PTHR42780">
    <property type="entry name" value="SOLEUCYL-TRNA SYNTHETASE"/>
    <property type="match status" value="1"/>
</dbReference>
<dbReference type="Proteomes" id="UP000053537">
    <property type="component" value="Unassembled WGS sequence"/>
</dbReference>
<dbReference type="GO" id="GO:0006428">
    <property type="term" value="P:isoleucyl-tRNA aminoacylation"/>
    <property type="evidence" value="ECO:0007669"/>
    <property type="project" value="TreeGrafter"/>
</dbReference>
<dbReference type="Pfam" id="PF08264">
    <property type="entry name" value="Anticodon_1"/>
    <property type="match status" value="1"/>
</dbReference>
<dbReference type="InterPro" id="IPR057033">
    <property type="entry name" value="Ubiquitin_IARS1"/>
</dbReference>
<dbReference type="InterPro" id="IPR014729">
    <property type="entry name" value="Rossmann-like_a/b/a_fold"/>
</dbReference>
<keyword evidence="14" id="KW-1185">Reference proteome</keyword>
<evidence type="ECO:0000256" key="1">
    <source>
        <dbReference type="ARBA" id="ARBA00005594"/>
    </source>
</evidence>
<dbReference type="InterPro" id="IPR033709">
    <property type="entry name" value="Anticodon_Ile_ABEc"/>
</dbReference>
<keyword evidence="6" id="KW-0648">Protein biosynthesis</keyword>
<dbReference type="GO" id="GO:0005524">
    <property type="term" value="F:ATP binding"/>
    <property type="evidence" value="ECO:0007669"/>
    <property type="project" value="UniProtKB-KW"/>
</dbReference>
<organism evidence="13 14">
    <name type="scientific">Acanthisitta chloris</name>
    <name type="common">rifleman</name>
    <dbReference type="NCBI Taxonomy" id="57068"/>
    <lineage>
        <taxon>Eukaryota</taxon>
        <taxon>Metazoa</taxon>
        <taxon>Chordata</taxon>
        <taxon>Craniata</taxon>
        <taxon>Vertebrata</taxon>
        <taxon>Euteleostomi</taxon>
        <taxon>Archelosauria</taxon>
        <taxon>Archosauria</taxon>
        <taxon>Dinosauria</taxon>
        <taxon>Saurischia</taxon>
        <taxon>Theropoda</taxon>
        <taxon>Coelurosauria</taxon>
        <taxon>Aves</taxon>
        <taxon>Neognathae</taxon>
        <taxon>Neoaves</taxon>
        <taxon>Telluraves</taxon>
        <taxon>Australaves</taxon>
        <taxon>Passeriformes</taxon>
        <taxon>Acanthisittidae</taxon>
        <taxon>Acanthisitta</taxon>
    </lineage>
</organism>
<dbReference type="GO" id="GO:0000049">
    <property type="term" value="F:tRNA binding"/>
    <property type="evidence" value="ECO:0007669"/>
    <property type="project" value="InterPro"/>
</dbReference>
<dbReference type="GO" id="GO:0004822">
    <property type="term" value="F:isoleucine-tRNA ligase activity"/>
    <property type="evidence" value="ECO:0007669"/>
    <property type="project" value="UniProtKB-EC"/>
</dbReference>
<evidence type="ECO:0000259" key="12">
    <source>
        <dbReference type="Pfam" id="PF23567"/>
    </source>
</evidence>
<dbReference type="InterPro" id="IPR023586">
    <property type="entry name" value="Ile-tRNA-ligase_type2"/>
</dbReference>
<evidence type="ECO:0000256" key="9">
    <source>
        <dbReference type="ARBA" id="ARBA00048359"/>
    </source>
</evidence>
<evidence type="ECO:0000256" key="3">
    <source>
        <dbReference type="ARBA" id="ARBA00022598"/>
    </source>
</evidence>
<dbReference type="EMBL" id="KK827089">
    <property type="protein sequence ID" value="KFP73548.1"/>
    <property type="molecule type" value="Genomic_DNA"/>
</dbReference>
<evidence type="ECO:0000256" key="5">
    <source>
        <dbReference type="ARBA" id="ARBA00022840"/>
    </source>
</evidence>
<proteinExistence type="inferred from homology"/>
<dbReference type="CDD" id="cd07961">
    <property type="entry name" value="Anticodon_Ia_Ile_ABEc"/>
    <property type="match status" value="1"/>
</dbReference>
<keyword evidence="5" id="KW-0067">ATP-binding</keyword>
<dbReference type="Gene3D" id="1.10.730.10">
    <property type="entry name" value="Isoleucyl-tRNA Synthetase, Domain 1"/>
    <property type="match status" value="1"/>
</dbReference>
<evidence type="ECO:0000256" key="4">
    <source>
        <dbReference type="ARBA" id="ARBA00022741"/>
    </source>
</evidence>
<evidence type="ECO:0000313" key="13">
    <source>
        <dbReference type="EMBL" id="KFP73548.1"/>
    </source>
</evidence>
<dbReference type="Gene3D" id="3.40.50.620">
    <property type="entry name" value="HUPs"/>
    <property type="match status" value="1"/>
</dbReference>
<dbReference type="Pfam" id="PF19302">
    <property type="entry name" value="DUF5915"/>
    <property type="match status" value="1"/>
</dbReference>
<feature type="non-terminal residue" evidence="13">
    <location>
        <position position="1"/>
    </location>
</feature>
<evidence type="ECO:0000256" key="2">
    <source>
        <dbReference type="ARBA" id="ARBA00013165"/>
    </source>
</evidence>